<sequence length="275" mass="29663">MVGKKVKRNVEASEETVSLVQEYPLFSLTQTDNQKAFNEKVANAIEQMMPLPSYVVPTIVLANIPTLAEVGASMQLILKATFTQNDAGAIRQQAILKGDTVLAHALTHTDSFTMPNATLSYTARASYEQGAVKQNSLGVEVEKGRIPAGSITSTAKHIKGVYPVFFGVIEPTQSIDNVNVSNLTKSVVDSVGNVSCSFNFVGKRMVIAIPKVATQKTAWFVTELNKGTIGNAGDLFAAPVEKIISSPELHWNNIAYNIYVSSPTTLKGAMQLRNS</sequence>
<gene>
    <name evidence="1" type="ORF">CCAND93_690004</name>
</gene>
<name>A0A0B7ITV1_9FLAO</name>
<organism evidence="1 2">
    <name type="scientific">Capnocytophaga canis</name>
    <dbReference type="NCBI Taxonomy" id="1848903"/>
    <lineage>
        <taxon>Bacteria</taxon>
        <taxon>Pseudomonadati</taxon>
        <taxon>Bacteroidota</taxon>
        <taxon>Flavobacteriia</taxon>
        <taxon>Flavobacteriales</taxon>
        <taxon>Flavobacteriaceae</taxon>
        <taxon>Capnocytophaga</taxon>
    </lineage>
</organism>
<reference evidence="1 2" key="1">
    <citation type="submission" date="2015-01" db="EMBL/GenBank/DDBJ databases">
        <authorList>
            <person name="Xiang T."/>
            <person name="Song Y."/>
            <person name="Huang L."/>
            <person name="Wang B."/>
            <person name="Wu P."/>
        </authorList>
    </citation>
    <scope>NUCLEOTIDE SEQUENCE [LARGE SCALE GENOMIC DNA]</scope>
    <source>
        <strain evidence="1 2">CcD93</strain>
    </source>
</reference>
<proteinExistence type="predicted"/>
<evidence type="ECO:0000313" key="1">
    <source>
        <dbReference type="EMBL" id="CEN54064.1"/>
    </source>
</evidence>
<evidence type="ECO:0000313" key="2">
    <source>
        <dbReference type="Proteomes" id="UP000038200"/>
    </source>
</evidence>
<protein>
    <submittedName>
        <fullName evidence="1">Uncharacterized protein</fullName>
    </submittedName>
</protein>
<dbReference type="AlphaFoldDB" id="A0A0B7ITV1"/>
<accession>A0A0B7ITV1</accession>
<dbReference type="EMBL" id="CDOL01000260">
    <property type="protein sequence ID" value="CEN54064.1"/>
    <property type="molecule type" value="Genomic_DNA"/>
</dbReference>
<dbReference type="Proteomes" id="UP000038200">
    <property type="component" value="Unassembled WGS sequence"/>
</dbReference>
<dbReference type="RefSeq" id="WP_042009407.1">
    <property type="nucleotide sequence ID" value="NZ_CDOL01000260.1"/>
</dbReference>